<gene>
    <name evidence="6" type="ORF">FOY51_24630</name>
</gene>
<dbReference type="InterPro" id="IPR002123">
    <property type="entry name" value="Plipid/glycerol_acylTrfase"/>
</dbReference>
<comment type="similarity">
    <text evidence="1 4">Belongs to the 1-acyl-sn-glycerol-3-phosphate acyltransferase family.</text>
</comment>
<dbReference type="PANTHER" id="PTHR10434">
    <property type="entry name" value="1-ACYL-SN-GLYCEROL-3-PHOSPHATE ACYLTRANSFERASE"/>
    <property type="match status" value="1"/>
</dbReference>
<evidence type="ECO:0000256" key="2">
    <source>
        <dbReference type="ARBA" id="ARBA00022679"/>
    </source>
</evidence>
<dbReference type="GO" id="GO:0006654">
    <property type="term" value="P:phosphatidic acid biosynthetic process"/>
    <property type="evidence" value="ECO:0007669"/>
    <property type="project" value="TreeGrafter"/>
</dbReference>
<name>A0A5A7S7V0_9NOCA</name>
<protein>
    <recommendedName>
        <fullName evidence="4">1-acyl-sn-glycerol-3-phosphate acyltransferase</fullName>
        <ecNumber evidence="4">2.3.1.51</ecNumber>
    </recommendedName>
</protein>
<dbReference type="Pfam" id="PF01553">
    <property type="entry name" value="Acyltransferase"/>
    <property type="match status" value="1"/>
</dbReference>
<dbReference type="InterPro" id="IPR004552">
    <property type="entry name" value="AGP_acyltrans"/>
</dbReference>
<dbReference type="InterPro" id="IPR036412">
    <property type="entry name" value="HAD-like_sf"/>
</dbReference>
<organism evidence="6 7">
    <name type="scientific">Antrihabitans cavernicola</name>
    <dbReference type="NCBI Taxonomy" id="2495913"/>
    <lineage>
        <taxon>Bacteria</taxon>
        <taxon>Bacillati</taxon>
        <taxon>Actinomycetota</taxon>
        <taxon>Actinomycetes</taxon>
        <taxon>Mycobacteriales</taxon>
        <taxon>Nocardiaceae</taxon>
        <taxon>Antrihabitans</taxon>
    </lineage>
</organism>
<keyword evidence="3 4" id="KW-0012">Acyltransferase</keyword>
<evidence type="ECO:0000256" key="3">
    <source>
        <dbReference type="ARBA" id="ARBA00023315"/>
    </source>
</evidence>
<dbReference type="EMBL" id="VLNY01000020">
    <property type="protein sequence ID" value="KAA0017992.1"/>
    <property type="molecule type" value="Genomic_DNA"/>
</dbReference>
<dbReference type="NCBIfam" id="TIGR00530">
    <property type="entry name" value="AGP_acyltrn"/>
    <property type="match status" value="1"/>
</dbReference>
<accession>A0A5A7S7V0</accession>
<keyword evidence="4" id="KW-0594">Phospholipid biosynthesis</keyword>
<dbReference type="OrthoDB" id="25607at2"/>
<dbReference type="Proteomes" id="UP000322244">
    <property type="component" value="Unassembled WGS sequence"/>
</dbReference>
<evidence type="ECO:0000259" key="5">
    <source>
        <dbReference type="SMART" id="SM00563"/>
    </source>
</evidence>
<dbReference type="PANTHER" id="PTHR10434:SF66">
    <property type="entry name" value="PHOSPHOLIPID_GLYCEROL ACYLTRANSFERASE DOMAIN-CONTAINING PROTEIN"/>
    <property type="match status" value="1"/>
</dbReference>
<keyword evidence="2 4" id="KW-0808">Transferase</keyword>
<dbReference type="AlphaFoldDB" id="A0A5A7S7V0"/>
<keyword evidence="7" id="KW-1185">Reference proteome</keyword>
<evidence type="ECO:0000256" key="1">
    <source>
        <dbReference type="ARBA" id="ARBA00008655"/>
    </source>
</evidence>
<keyword evidence="4" id="KW-0443">Lipid metabolism</keyword>
<dbReference type="SMART" id="SM00563">
    <property type="entry name" value="PlsC"/>
    <property type="match status" value="1"/>
</dbReference>
<dbReference type="Pfam" id="PF12710">
    <property type="entry name" value="HAD"/>
    <property type="match status" value="1"/>
</dbReference>
<dbReference type="SUPFAM" id="SSF56784">
    <property type="entry name" value="HAD-like"/>
    <property type="match status" value="1"/>
</dbReference>
<dbReference type="GO" id="GO:0016020">
    <property type="term" value="C:membrane"/>
    <property type="evidence" value="ECO:0007669"/>
    <property type="project" value="InterPro"/>
</dbReference>
<comment type="catalytic activity">
    <reaction evidence="4">
        <text>a 1-acyl-sn-glycero-3-phosphate + an acyl-CoA = a 1,2-diacyl-sn-glycero-3-phosphate + CoA</text>
        <dbReference type="Rhea" id="RHEA:19709"/>
        <dbReference type="ChEBI" id="CHEBI:57287"/>
        <dbReference type="ChEBI" id="CHEBI:57970"/>
        <dbReference type="ChEBI" id="CHEBI:58342"/>
        <dbReference type="ChEBI" id="CHEBI:58608"/>
        <dbReference type="EC" id="2.3.1.51"/>
    </reaction>
</comment>
<reference evidence="6 7" key="1">
    <citation type="submission" date="2019-07" db="EMBL/GenBank/DDBJ databases">
        <title>Rhodococcus cavernicolus sp. nov., isolated from a cave.</title>
        <authorList>
            <person name="Lee S.D."/>
        </authorList>
    </citation>
    <scope>NUCLEOTIDE SEQUENCE [LARGE SCALE GENOMIC DNA]</scope>
    <source>
        <strain evidence="6 7">C1-24</strain>
    </source>
</reference>
<evidence type="ECO:0000313" key="6">
    <source>
        <dbReference type="EMBL" id="KAA0017992.1"/>
    </source>
</evidence>
<proteinExistence type="inferred from homology"/>
<keyword evidence="4" id="KW-0444">Lipid biosynthesis</keyword>
<dbReference type="SUPFAM" id="SSF69593">
    <property type="entry name" value="Glycerol-3-phosphate (1)-acyltransferase"/>
    <property type="match status" value="1"/>
</dbReference>
<dbReference type="CDD" id="cd07989">
    <property type="entry name" value="LPLAT_AGPAT-like"/>
    <property type="match status" value="1"/>
</dbReference>
<comment type="caution">
    <text evidence="6">The sequence shown here is derived from an EMBL/GenBank/DDBJ whole genome shotgun (WGS) entry which is preliminary data.</text>
</comment>
<comment type="domain">
    <text evidence="4">The HXXXXD motif is essential for acyltransferase activity and may constitute the binding site for the phosphate moiety of the glycerol-3-phosphate.</text>
</comment>
<evidence type="ECO:0000313" key="7">
    <source>
        <dbReference type="Proteomes" id="UP000322244"/>
    </source>
</evidence>
<dbReference type="Gene3D" id="3.40.50.1000">
    <property type="entry name" value="HAD superfamily/HAD-like"/>
    <property type="match status" value="1"/>
</dbReference>
<dbReference type="EC" id="2.3.1.51" evidence="4"/>
<feature type="domain" description="Phospholipid/glycerol acyltransferase" evidence="5">
    <location>
        <begin position="236"/>
        <end position="350"/>
    </location>
</feature>
<evidence type="ECO:0000256" key="4">
    <source>
        <dbReference type="RuleBase" id="RU361267"/>
    </source>
</evidence>
<sequence length="405" mass="43801">MDIAEAVEGVRSGPTGPTVGVFFDFDDTIVHGSSTLSIEDGQSDTEIAESARRHFAKKLAGFLYPEVWQLIRAHEAAGHTIVIASPVPQFRIAPVADALGIEHVLSTRPDTTATVREFAAERNLDLPSSYGYSHSDRELLAVVGTGVAVNPVDARNRFVVFRERGRAKPREVFRTAAGLAGFFGGVAAGGVEGLRVRDRRRSVDGMISHAGDFALKFAKIDVAVTGAHNAESPRPAVFIFNHQSELDLIVLAKVLRHGFTGITKKELATSPLFGPLLRFAGATFVDRSNTTKAKEALAPVVSTLRGGLSVVIAPEGTRSLTPTLGPFKKGAFHIAIQAEVPIIPVVIRNAGELYWKNAKTARAGRVDVAVLDPIYVSNWTLDELDERVEQVRELFAQTLSHWPES</sequence>
<dbReference type="GO" id="GO:0003841">
    <property type="term" value="F:1-acylglycerol-3-phosphate O-acyltransferase activity"/>
    <property type="evidence" value="ECO:0007669"/>
    <property type="project" value="UniProtKB-UniRule"/>
</dbReference>
<dbReference type="InterPro" id="IPR023214">
    <property type="entry name" value="HAD_sf"/>
</dbReference>
<keyword evidence="4" id="KW-1208">Phospholipid metabolism</keyword>